<dbReference type="AlphaFoldDB" id="A0A127K3W9"/>
<keyword evidence="6 15" id="KW-0698">rRNA processing</keyword>
<reference evidence="19" key="1">
    <citation type="submission" date="2016-03" db="EMBL/GenBank/DDBJ databases">
        <authorList>
            <person name="Ma C."/>
            <person name="Zhou S."/>
            <person name="Yang G."/>
        </authorList>
    </citation>
    <scope>NUCLEOTIDE SEQUENCE [LARGE SCALE GENOMIC DNA]</scope>
    <source>
        <strain evidence="19">SgZ-1</strain>
    </source>
</reference>
<comment type="function">
    <text evidence="15">Digests double-stranded RNA. Involved in the processing of primary rRNA transcript to yield the immediate precursors to the large and small rRNAs (23S and 16S). Processes some mRNAs, and tRNAs when they are encoded in the rRNA operon. Processes pre-crRNA and tracrRNA of type II CRISPR loci if present in the organism.</text>
</comment>
<dbReference type="Pfam" id="PF14622">
    <property type="entry name" value="Ribonucleas_3_3"/>
    <property type="match status" value="1"/>
</dbReference>
<evidence type="ECO:0000313" key="18">
    <source>
        <dbReference type="EMBL" id="AMO36661.1"/>
    </source>
</evidence>
<evidence type="ECO:0000256" key="2">
    <source>
        <dbReference type="ARBA" id="ARBA00004496"/>
    </source>
</evidence>
<feature type="domain" description="DRBM" evidence="16">
    <location>
        <begin position="152"/>
        <end position="222"/>
    </location>
</feature>
<dbReference type="GO" id="GO:0019843">
    <property type="term" value="F:rRNA binding"/>
    <property type="evidence" value="ECO:0007669"/>
    <property type="project" value="UniProtKB-KW"/>
</dbReference>
<comment type="subunit">
    <text evidence="4 15">Homodimer.</text>
</comment>
<dbReference type="GO" id="GO:0046872">
    <property type="term" value="F:metal ion binding"/>
    <property type="evidence" value="ECO:0007669"/>
    <property type="project" value="UniProtKB-KW"/>
</dbReference>
<evidence type="ECO:0000256" key="14">
    <source>
        <dbReference type="ARBA" id="ARBA00022884"/>
    </source>
</evidence>
<dbReference type="NCBIfam" id="TIGR02191">
    <property type="entry name" value="RNaseIII"/>
    <property type="match status" value="1"/>
</dbReference>
<feature type="binding site" evidence="15">
    <location>
        <position position="114"/>
    </location>
    <ligand>
        <name>Mg(2+)</name>
        <dbReference type="ChEBI" id="CHEBI:18420"/>
    </ligand>
</feature>
<comment type="similarity">
    <text evidence="3">Belongs to the ribonuclease III family.</text>
</comment>
<dbReference type="PROSITE" id="PS50142">
    <property type="entry name" value="RNASE_3_2"/>
    <property type="match status" value="1"/>
</dbReference>
<dbReference type="PROSITE" id="PS00517">
    <property type="entry name" value="RNASE_3_1"/>
    <property type="match status" value="1"/>
</dbReference>
<dbReference type="GO" id="GO:0042802">
    <property type="term" value="F:identical protein binding"/>
    <property type="evidence" value="ECO:0007669"/>
    <property type="project" value="UniProtKB-ARBA"/>
</dbReference>
<proteinExistence type="inferred from homology"/>
<keyword evidence="14 15" id="KW-0694">RNA-binding</keyword>
<dbReference type="InterPro" id="IPR000999">
    <property type="entry name" value="RNase_III_dom"/>
</dbReference>
<comment type="cofactor">
    <cofactor evidence="15">
        <name>Mg(2+)</name>
        <dbReference type="ChEBI" id="CHEBI:18420"/>
    </cofactor>
</comment>
<dbReference type="InterPro" id="IPR014720">
    <property type="entry name" value="dsRBD_dom"/>
</dbReference>
<dbReference type="FunFam" id="1.10.1520.10:FF:000001">
    <property type="entry name" value="Ribonuclease 3"/>
    <property type="match status" value="1"/>
</dbReference>
<dbReference type="Pfam" id="PF00035">
    <property type="entry name" value="dsrm"/>
    <property type="match status" value="1"/>
</dbReference>
<dbReference type="SMART" id="SM00358">
    <property type="entry name" value="DSRM"/>
    <property type="match status" value="1"/>
</dbReference>
<dbReference type="SMART" id="SM00535">
    <property type="entry name" value="RIBOc"/>
    <property type="match status" value="1"/>
</dbReference>
<organism evidence="18 19">
    <name type="scientific">Thauera humireducens</name>
    <dbReference type="NCBI Taxonomy" id="1134435"/>
    <lineage>
        <taxon>Bacteria</taxon>
        <taxon>Pseudomonadati</taxon>
        <taxon>Pseudomonadota</taxon>
        <taxon>Betaproteobacteria</taxon>
        <taxon>Rhodocyclales</taxon>
        <taxon>Zoogloeaceae</taxon>
        <taxon>Thauera</taxon>
    </lineage>
</organism>
<evidence type="ECO:0000256" key="5">
    <source>
        <dbReference type="ARBA" id="ARBA00022490"/>
    </source>
</evidence>
<keyword evidence="13 15" id="KW-0460">Magnesium</keyword>
<accession>A0A127K3W9</accession>
<evidence type="ECO:0000259" key="16">
    <source>
        <dbReference type="PROSITE" id="PS50137"/>
    </source>
</evidence>
<dbReference type="EMBL" id="CP014646">
    <property type="protein sequence ID" value="AMO36661.1"/>
    <property type="molecule type" value="Genomic_DNA"/>
</dbReference>
<gene>
    <name evidence="15" type="primary">rnc</name>
    <name evidence="18" type="ORF">AC731_006725</name>
</gene>
<evidence type="ECO:0000256" key="11">
    <source>
        <dbReference type="ARBA" id="ARBA00022759"/>
    </source>
</evidence>
<dbReference type="InterPro" id="IPR011907">
    <property type="entry name" value="RNase_III"/>
</dbReference>
<evidence type="ECO:0000256" key="3">
    <source>
        <dbReference type="ARBA" id="ARBA00010183"/>
    </source>
</evidence>
<evidence type="ECO:0000256" key="10">
    <source>
        <dbReference type="ARBA" id="ARBA00022723"/>
    </source>
</evidence>
<dbReference type="GO" id="GO:0006397">
    <property type="term" value="P:mRNA processing"/>
    <property type="evidence" value="ECO:0007669"/>
    <property type="project" value="UniProtKB-UniRule"/>
</dbReference>
<dbReference type="GO" id="GO:0005737">
    <property type="term" value="C:cytoplasm"/>
    <property type="evidence" value="ECO:0007669"/>
    <property type="project" value="UniProtKB-SubCell"/>
</dbReference>
<evidence type="ECO:0000313" key="19">
    <source>
        <dbReference type="Proteomes" id="UP000036902"/>
    </source>
</evidence>
<evidence type="ECO:0000256" key="4">
    <source>
        <dbReference type="ARBA" id="ARBA00011738"/>
    </source>
</evidence>
<keyword evidence="7 15" id="KW-0507">mRNA processing</keyword>
<evidence type="ECO:0000256" key="6">
    <source>
        <dbReference type="ARBA" id="ARBA00022552"/>
    </source>
</evidence>
<dbReference type="PANTHER" id="PTHR11207:SF0">
    <property type="entry name" value="RIBONUCLEASE 3"/>
    <property type="match status" value="1"/>
</dbReference>
<evidence type="ECO:0000256" key="1">
    <source>
        <dbReference type="ARBA" id="ARBA00000109"/>
    </source>
</evidence>
<feature type="domain" description="RNase III" evidence="17">
    <location>
        <begin position="3"/>
        <end position="125"/>
    </location>
</feature>
<protein>
    <recommendedName>
        <fullName evidence="15">Ribonuclease 3</fullName>
        <ecNumber evidence="15">3.1.26.3</ecNumber>
    </recommendedName>
    <alternativeName>
        <fullName evidence="15">Ribonuclease III</fullName>
        <shortName evidence="15">RNase III</shortName>
    </alternativeName>
</protein>
<dbReference type="Proteomes" id="UP000036902">
    <property type="component" value="Chromosome"/>
</dbReference>
<keyword evidence="10 15" id="KW-0479">Metal-binding</keyword>
<evidence type="ECO:0000256" key="7">
    <source>
        <dbReference type="ARBA" id="ARBA00022664"/>
    </source>
</evidence>
<dbReference type="GO" id="GO:0004525">
    <property type="term" value="F:ribonuclease III activity"/>
    <property type="evidence" value="ECO:0007669"/>
    <property type="project" value="UniProtKB-UniRule"/>
</dbReference>
<keyword evidence="9 15" id="KW-0540">Nuclease</keyword>
<keyword evidence="11 15" id="KW-0255">Endonuclease</keyword>
<keyword evidence="12 15" id="KW-0378">Hydrolase</keyword>
<feature type="binding site" evidence="15">
    <location>
        <position position="111"/>
    </location>
    <ligand>
        <name>Mg(2+)</name>
        <dbReference type="ChEBI" id="CHEBI:18420"/>
    </ligand>
</feature>
<dbReference type="CDD" id="cd10845">
    <property type="entry name" value="DSRM_RNAse_III_family"/>
    <property type="match status" value="1"/>
</dbReference>
<dbReference type="InterPro" id="IPR036389">
    <property type="entry name" value="RNase_III_sf"/>
</dbReference>
<evidence type="ECO:0000256" key="8">
    <source>
        <dbReference type="ARBA" id="ARBA00022694"/>
    </source>
</evidence>
<keyword evidence="19" id="KW-1185">Reference proteome</keyword>
<dbReference type="EC" id="3.1.26.3" evidence="15"/>
<feature type="active site" evidence="15">
    <location>
        <position position="42"/>
    </location>
</feature>
<dbReference type="RefSeq" id="WP_048703046.1">
    <property type="nucleotide sequence ID" value="NZ_CP014646.1"/>
</dbReference>
<evidence type="ECO:0000256" key="13">
    <source>
        <dbReference type="ARBA" id="ARBA00022842"/>
    </source>
</evidence>
<feature type="active site" evidence="15">
    <location>
        <position position="114"/>
    </location>
</feature>
<comment type="catalytic activity">
    <reaction evidence="1 15">
        <text>Endonucleolytic cleavage to 5'-phosphomonoester.</text>
        <dbReference type="EC" id="3.1.26.3"/>
    </reaction>
</comment>
<comment type="subcellular location">
    <subcellularLocation>
        <location evidence="2 15">Cytoplasm</location>
    </subcellularLocation>
</comment>
<evidence type="ECO:0000256" key="9">
    <source>
        <dbReference type="ARBA" id="ARBA00022722"/>
    </source>
</evidence>
<feature type="binding site" evidence="15">
    <location>
        <position position="38"/>
    </location>
    <ligand>
        <name>Mg(2+)</name>
        <dbReference type="ChEBI" id="CHEBI:18420"/>
    </ligand>
</feature>
<evidence type="ECO:0000259" key="17">
    <source>
        <dbReference type="PROSITE" id="PS50142"/>
    </source>
</evidence>
<evidence type="ECO:0000256" key="15">
    <source>
        <dbReference type="HAMAP-Rule" id="MF_00104"/>
    </source>
</evidence>
<evidence type="ECO:0000256" key="12">
    <source>
        <dbReference type="ARBA" id="ARBA00022801"/>
    </source>
</evidence>
<dbReference type="PROSITE" id="PS50137">
    <property type="entry name" value="DS_RBD"/>
    <property type="match status" value="1"/>
</dbReference>
<dbReference type="SUPFAM" id="SSF69065">
    <property type="entry name" value="RNase III domain-like"/>
    <property type="match status" value="1"/>
</dbReference>
<dbReference type="GO" id="GO:0006364">
    <property type="term" value="P:rRNA processing"/>
    <property type="evidence" value="ECO:0007669"/>
    <property type="project" value="UniProtKB-UniRule"/>
</dbReference>
<dbReference type="GO" id="GO:0010468">
    <property type="term" value="P:regulation of gene expression"/>
    <property type="evidence" value="ECO:0007669"/>
    <property type="project" value="TreeGrafter"/>
</dbReference>
<keyword evidence="8 15" id="KW-0819">tRNA processing</keyword>
<dbReference type="PANTHER" id="PTHR11207">
    <property type="entry name" value="RIBONUCLEASE III"/>
    <property type="match status" value="1"/>
</dbReference>
<dbReference type="GO" id="GO:0008033">
    <property type="term" value="P:tRNA processing"/>
    <property type="evidence" value="ECO:0007669"/>
    <property type="project" value="UniProtKB-KW"/>
</dbReference>
<dbReference type="KEGG" id="thu:AC731_006725"/>
<dbReference type="Gene3D" id="1.10.1520.10">
    <property type="entry name" value="Ribonuclease III domain"/>
    <property type="match status" value="1"/>
</dbReference>
<dbReference type="STRING" id="1134435.AC731_006725"/>
<keyword evidence="15" id="KW-0699">rRNA-binding</keyword>
<keyword evidence="5 15" id="KW-0963">Cytoplasm</keyword>
<dbReference type="CDD" id="cd00593">
    <property type="entry name" value="RIBOc"/>
    <property type="match status" value="1"/>
</dbReference>
<dbReference type="HAMAP" id="MF_00104">
    <property type="entry name" value="RNase_III"/>
    <property type="match status" value="1"/>
</dbReference>
<dbReference type="SUPFAM" id="SSF54768">
    <property type="entry name" value="dsRNA-binding domain-like"/>
    <property type="match status" value="1"/>
</dbReference>
<name>A0A127K3W9_9RHOO</name>
<sequence>MSLDRLQDRLGHRFRDPGLLNEALTHRSFGQPNNERFEFLGDSILNCVMSIALFGRFGQLREGELSRVRASLVRQDALYRIALDLELGDVLRLGEGELKSGGARRPSILADAMEAVFAAVFLDAGFDAAKAVIDRLYAQAVGEVDPKRPSKDPKTALQEWLQARKVALPTYTMVQALGEAHAQEFEVACEVPKFGVRTLGRGPSRRVAEQQSAELALAALRNK</sequence>
<dbReference type="Gene3D" id="3.30.160.20">
    <property type="match status" value="1"/>
</dbReference>
<dbReference type="FunFam" id="3.30.160.20:FF:000003">
    <property type="entry name" value="Ribonuclease 3"/>
    <property type="match status" value="1"/>
</dbReference>
<dbReference type="GO" id="GO:0003725">
    <property type="term" value="F:double-stranded RNA binding"/>
    <property type="evidence" value="ECO:0007669"/>
    <property type="project" value="TreeGrafter"/>
</dbReference>